<dbReference type="PANTHER" id="PTHR43685">
    <property type="entry name" value="GLYCOSYLTRANSFERASE"/>
    <property type="match status" value="1"/>
</dbReference>
<sequence>MKYPFVIFYRLDKYSEIDLFFLNYASVLDCTIYIANSIENVMKLHDSNFHLLLTYGDSFENEYQNSLNECVSNQMLIRHAHIDTKLINNVSSNHVLSNVHDFNNFVNDVYIKVCALSRELTRPTFSLFTSSYNSGEKIFRVYNSLLKQTLLDWEWIILDDSPDDANFDFLRKHFINDSRIRLYRRAKNNGSIGNVKNETIGLCRGKYVLEMDHDDELMPDVLKDSTKVFENNPDVGFVYWDCASIYEDGRNQSFGDFICKGYGSYYSQKLDDEKWRLVYITPNINNITMTHLVCCPNHPRIWRRTTLFEMGSYSEYLPICDDYEIIVKTSILTKVAKVHRIGYIQYMNNSNNNFSLIRNWEINRIGPYYISPIYYDLYKVDDKMKELNAYEDEIYKSNCSKIWQRDNKTYKHKYANLIVNDKYDCQICILGLDTLVLHIDEIKELYKNERNDFILLDTKCKLEYLWSKLEYYGLDRMKCYTFEDETEENLLNYFHLLYSSTKQYKIINMDFNKVKFNTQLESRSDIINKLTNPTNKYLEIGVEYGQTFNNTHFTNKVGVDPDPKLTMNKELVLHLTSDEYFEQLDKTTYTLFDTIFIDGMHQLEYFVNDLNNSVKHLSETGSIFIDDILPFTYFEQLKIPINHHYDNNILKYDEFWTGDIWKVIYHIITKYSQYVKRFTYFYHSNFRGVGNIVLQKDAQDKQLYIPKDEIVSINKYDYFLHYPLYLQMLQELNK</sequence>
<dbReference type="InterPro" id="IPR029044">
    <property type="entry name" value="Nucleotide-diphossugar_trans"/>
</dbReference>
<dbReference type="InterPro" id="IPR050834">
    <property type="entry name" value="Glycosyltransf_2"/>
</dbReference>
<dbReference type="SUPFAM" id="SSF53448">
    <property type="entry name" value="Nucleotide-diphospho-sugar transferases"/>
    <property type="match status" value="1"/>
</dbReference>
<evidence type="ECO:0000259" key="1">
    <source>
        <dbReference type="Pfam" id="PF00535"/>
    </source>
</evidence>
<organism evidence="2">
    <name type="scientific">viral metagenome</name>
    <dbReference type="NCBI Taxonomy" id="1070528"/>
    <lineage>
        <taxon>unclassified sequences</taxon>
        <taxon>metagenomes</taxon>
        <taxon>organismal metagenomes</taxon>
    </lineage>
</organism>
<accession>A0A6C0IXA8</accession>
<evidence type="ECO:0000313" key="2">
    <source>
        <dbReference type="EMBL" id="QHT96113.1"/>
    </source>
</evidence>
<dbReference type="AlphaFoldDB" id="A0A6C0IXA8"/>
<dbReference type="Pfam" id="PF00535">
    <property type="entry name" value="Glycos_transf_2"/>
    <property type="match status" value="1"/>
</dbReference>
<dbReference type="InterPro" id="IPR001173">
    <property type="entry name" value="Glyco_trans_2-like"/>
</dbReference>
<dbReference type="Gene3D" id="3.40.50.150">
    <property type="entry name" value="Vaccinia Virus protein VP39"/>
    <property type="match status" value="1"/>
</dbReference>
<feature type="domain" description="Glycosyltransferase 2-like" evidence="1">
    <location>
        <begin position="126"/>
        <end position="262"/>
    </location>
</feature>
<dbReference type="PANTHER" id="PTHR43685:SF2">
    <property type="entry name" value="GLYCOSYLTRANSFERASE 2-LIKE DOMAIN-CONTAINING PROTEIN"/>
    <property type="match status" value="1"/>
</dbReference>
<name>A0A6C0IXA8_9ZZZZ</name>
<reference evidence="2" key="1">
    <citation type="journal article" date="2020" name="Nature">
        <title>Giant virus diversity and host interactions through global metagenomics.</title>
        <authorList>
            <person name="Schulz F."/>
            <person name="Roux S."/>
            <person name="Paez-Espino D."/>
            <person name="Jungbluth S."/>
            <person name="Walsh D.A."/>
            <person name="Denef V.J."/>
            <person name="McMahon K.D."/>
            <person name="Konstantinidis K.T."/>
            <person name="Eloe-Fadrosh E.A."/>
            <person name="Kyrpides N.C."/>
            <person name="Woyke T."/>
        </authorList>
    </citation>
    <scope>NUCLEOTIDE SEQUENCE</scope>
    <source>
        <strain evidence="2">GVMAG-M-3300024301-20</strain>
    </source>
</reference>
<proteinExistence type="predicted"/>
<dbReference type="InterPro" id="IPR029063">
    <property type="entry name" value="SAM-dependent_MTases_sf"/>
</dbReference>
<dbReference type="Gene3D" id="3.90.550.10">
    <property type="entry name" value="Spore Coat Polysaccharide Biosynthesis Protein SpsA, Chain A"/>
    <property type="match status" value="1"/>
</dbReference>
<protein>
    <recommendedName>
        <fullName evidence="1">Glycosyltransferase 2-like domain-containing protein</fullName>
    </recommendedName>
</protein>
<dbReference type="EMBL" id="MN740253">
    <property type="protein sequence ID" value="QHT96113.1"/>
    <property type="molecule type" value="Genomic_DNA"/>
</dbReference>